<evidence type="ECO:0000313" key="2">
    <source>
        <dbReference type="EMBL" id="EFH70559.1"/>
    </source>
</evidence>
<sequence length="116" mass="14009">MVNWDLDLFEFFVRIGYGLETHKSKERIFGLGNRSQISSSSRFSGFSYAPSFDYHQAMEEKNDKRIAALEKEMEEHKVKKERRDVEYKRRDDEMLTFMNEMRARVIRQKKAPTNYR</sequence>
<accession>D7KHN9</accession>
<keyword evidence="1" id="KW-0175">Coiled coil</keyword>
<reference evidence="2" key="1">
    <citation type="submission" date="2009-11" db="EMBL/GenBank/DDBJ databases">
        <authorList>
            <consortium name="US DOE Joint Genome Institute (JGI-PGF)"/>
            <person name="Ottilar R."/>
            <person name="Schmutz J."/>
            <person name="Salamov A."/>
            <person name="Cheng J.F."/>
            <person name="Lucas S."/>
            <person name="Pitluck S."/>
            <person name="Gundlach H."/>
            <person name="Guo Y."/>
            <person name="Haberer G."/>
            <person name="Nasrallah J."/>
            <person name="Mayer K.F.X."/>
            <person name="van de Peer Y."/>
            <person name="Weigel D."/>
            <person name="Grigoriev I.V."/>
        </authorList>
    </citation>
    <scope>NUCLEOTIDE SEQUENCE</scope>
</reference>
<gene>
    <name evidence="2" type="ORF">ARALYDRAFT_682179</name>
</gene>
<dbReference type="EMBL" id="GL348713">
    <property type="protein sequence ID" value="EFH70559.1"/>
    <property type="molecule type" value="Genomic_DNA"/>
</dbReference>
<organism evidence="3">
    <name type="scientific">Arabidopsis lyrata subsp. lyrata</name>
    <name type="common">Lyre-leaved rock-cress</name>
    <dbReference type="NCBI Taxonomy" id="81972"/>
    <lineage>
        <taxon>Eukaryota</taxon>
        <taxon>Viridiplantae</taxon>
        <taxon>Streptophyta</taxon>
        <taxon>Embryophyta</taxon>
        <taxon>Tracheophyta</taxon>
        <taxon>Spermatophyta</taxon>
        <taxon>Magnoliopsida</taxon>
        <taxon>eudicotyledons</taxon>
        <taxon>Gunneridae</taxon>
        <taxon>Pentapetalae</taxon>
        <taxon>rosids</taxon>
        <taxon>malvids</taxon>
        <taxon>Brassicales</taxon>
        <taxon>Brassicaceae</taxon>
        <taxon>Camelineae</taxon>
        <taxon>Arabidopsis</taxon>
    </lineage>
</organism>
<reference evidence="2" key="2">
    <citation type="submission" date="2010-06" db="EMBL/GenBank/DDBJ databases">
        <title>The basis of rapid genome size change in Arabidopsis.</title>
        <authorList>
            <consortium name="US DOE Joint Genome Institute (JGI-PGF)"/>
            <person name="Bakker E."/>
            <person name="Bergelson J."/>
            <person name="Cheng J.Fang."/>
            <person name="Clark R.M."/>
            <person name="Fawcett J."/>
            <person name="Gaut B."/>
            <person name="Grigoriev I."/>
            <person name="Gundlach H."/>
            <person name="Guo Y."/>
            <person name="Haberer G."/>
            <person name="Hollister J."/>
            <person name="Hu T.T."/>
            <person name="Mayer K.F.X."/>
            <person name="Nasrallah J."/>
            <person name="Nordborg M."/>
            <person name="Otillar R."/>
            <person name="Pattyn P."/>
            <person name="Schmutz J."/>
            <person name="Spannagl M."/>
            <person name="van de Peer Y."/>
            <person name="Wang X."/>
            <person name="Weigel D."/>
            <person name="Yang L."/>
        </authorList>
    </citation>
    <scope>NUCLEOTIDE SEQUENCE</scope>
</reference>
<evidence type="ECO:0000313" key="3">
    <source>
        <dbReference type="Proteomes" id="UP000008694"/>
    </source>
</evidence>
<dbReference type="Proteomes" id="UP000008694">
    <property type="component" value="Unassembled WGS sequence"/>
</dbReference>
<keyword evidence="3" id="KW-1185">Reference proteome</keyword>
<dbReference type="Gramene" id="Al_scaffold_0001_4502">
    <property type="protein sequence ID" value="Al_scaffold_0001_4502"/>
    <property type="gene ID" value="Al_scaffold_0001_4502"/>
</dbReference>
<feature type="coiled-coil region" evidence="1">
    <location>
        <begin position="59"/>
        <end position="86"/>
    </location>
</feature>
<evidence type="ECO:0000256" key="1">
    <source>
        <dbReference type="SAM" id="Coils"/>
    </source>
</evidence>
<dbReference type="HOGENOM" id="CLU_2100211_0_0_1"/>
<dbReference type="AlphaFoldDB" id="D7KHN9"/>
<proteinExistence type="predicted"/>
<protein>
    <submittedName>
        <fullName evidence="2">Predicted protein</fullName>
    </submittedName>
</protein>
<name>D7KHN9_ARALL</name>